<keyword evidence="2" id="KW-1185">Reference proteome</keyword>
<evidence type="ECO:0000313" key="1">
    <source>
        <dbReference type="EMBL" id="KAH7310737.1"/>
    </source>
</evidence>
<protein>
    <submittedName>
        <fullName evidence="1">Uncharacterized protein</fullName>
    </submittedName>
</protein>
<gene>
    <name evidence="1" type="ORF">B0I35DRAFT_482026</name>
</gene>
<sequence length="123" mass="13372">MASRVPISILSLSQNRSVVRLIGDYIHSYGYTIGGILEASPFSTSDLALALRLLEPRPQVVLVGKGYSEDVTDQVRDVFSQYAREVGTKDGAVIKISAKVFDEVGKDGIPKWVLGQLQSSFGQ</sequence>
<dbReference type="OrthoDB" id="4752958at2759"/>
<dbReference type="EMBL" id="JAGPNK010000012">
    <property type="protein sequence ID" value="KAH7310737.1"/>
    <property type="molecule type" value="Genomic_DNA"/>
</dbReference>
<comment type="caution">
    <text evidence="1">The sequence shown here is derived from an EMBL/GenBank/DDBJ whole genome shotgun (WGS) entry which is preliminary data.</text>
</comment>
<name>A0A8K0SNQ0_9HYPO</name>
<accession>A0A8K0SNQ0</accession>
<proteinExistence type="predicted"/>
<dbReference type="AlphaFoldDB" id="A0A8K0SNQ0"/>
<reference evidence="1" key="1">
    <citation type="journal article" date="2021" name="Nat. Commun.">
        <title>Genetic determinants of endophytism in the Arabidopsis root mycobiome.</title>
        <authorList>
            <person name="Mesny F."/>
            <person name="Miyauchi S."/>
            <person name="Thiergart T."/>
            <person name="Pickel B."/>
            <person name="Atanasova L."/>
            <person name="Karlsson M."/>
            <person name="Huettel B."/>
            <person name="Barry K.W."/>
            <person name="Haridas S."/>
            <person name="Chen C."/>
            <person name="Bauer D."/>
            <person name="Andreopoulos W."/>
            <person name="Pangilinan J."/>
            <person name="LaButti K."/>
            <person name="Riley R."/>
            <person name="Lipzen A."/>
            <person name="Clum A."/>
            <person name="Drula E."/>
            <person name="Henrissat B."/>
            <person name="Kohler A."/>
            <person name="Grigoriev I.V."/>
            <person name="Martin F.M."/>
            <person name="Hacquard S."/>
        </authorList>
    </citation>
    <scope>NUCLEOTIDE SEQUENCE</scope>
    <source>
        <strain evidence="1">MPI-CAGE-CH-0235</strain>
    </source>
</reference>
<evidence type="ECO:0000313" key="2">
    <source>
        <dbReference type="Proteomes" id="UP000813444"/>
    </source>
</evidence>
<organism evidence="1 2">
    <name type="scientific">Stachybotrys elegans</name>
    <dbReference type="NCBI Taxonomy" id="80388"/>
    <lineage>
        <taxon>Eukaryota</taxon>
        <taxon>Fungi</taxon>
        <taxon>Dikarya</taxon>
        <taxon>Ascomycota</taxon>
        <taxon>Pezizomycotina</taxon>
        <taxon>Sordariomycetes</taxon>
        <taxon>Hypocreomycetidae</taxon>
        <taxon>Hypocreales</taxon>
        <taxon>Stachybotryaceae</taxon>
        <taxon>Stachybotrys</taxon>
    </lineage>
</organism>
<dbReference type="Proteomes" id="UP000813444">
    <property type="component" value="Unassembled WGS sequence"/>
</dbReference>